<protein>
    <submittedName>
        <fullName evidence="2">Beta-barrel assembly-enhancing protease</fullName>
        <ecNumber evidence="2">3.4.-.-</ecNumber>
    </submittedName>
</protein>
<dbReference type="Proteomes" id="UP000236173">
    <property type="component" value="Unassembled WGS sequence"/>
</dbReference>
<evidence type="ECO:0000313" key="2">
    <source>
        <dbReference type="EMBL" id="GBC99998.1"/>
    </source>
</evidence>
<accession>A0A2H5XFP1</accession>
<dbReference type="InterPro" id="IPR011990">
    <property type="entry name" value="TPR-like_helical_dom_sf"/>
</dbReference>
<proteinExistence type="predicted"/>
<dbReference type="SUPFAM" id="SSF48452">
    <property type="entry name" value="TPR-like"/>
    <property type="match status" value="1"/>
</dbReference>
<dbReference type="Pfam" id="PF14559">
    <property type="entry name" value="TPR_19"/>
    <property type="match status" value="1"/>
</dbReference>
<dbReference type="InterPro" id="IPR019734">
    <property type="entry name" value="TPR_rpt"/>
</dbReference>
<keyword evidence="1" id="KW-0802">TPR repeat</keyword>
<keyword evidence="2" id="KW-0378">Hydrolase</keyword>
<dbReference type="PANTHER" id="PTHR12558:SF13">
    <property type="entry name" value="CELL DIVISION CYCLE PROTEIN 27 HOMOLOG"/>
    <property type="match status" value="1"/>
</dbReference>
<organism evidence="2 3">
    <name type="scientific">Candidatus Fervidibacter japonicus</name>
    <dbReference type="NCBI Taxonomy" id="2035412"/>
    <lineage>
        <taxon>Bacteria</taxon>
        <taxon>Candidatus Fervidibacterota</taxon>
        <taxon>Candidatus Fervidibacter</taxon>
    </lineage>
</organism>
<evidence type="ECO:0000256" key="1">
    <source>
        <dbReference type="PROSITE-ProRule" id="PRU00339"/>
    </source>
</evidence>
<reference evidence="3" key="1">
    <citation type="submission" date="2017-09" db="EMBL/GenBank/DDBJ databases">
        <title>Metaegenomics of thermophilic ammonia-oxidizing enrichment culture.</title>
        <authorList>
            <person name="Kato S."/>
            <person name="Suzuki K."/>
        </authorList>
    </citation>
    <scope>NUCLEOTIDE SEQUENCE [LARGE SCALE GENOMIC DNA]</scope>
</reference>
<dbReference type="GO" id="GO:0008233">
    <property type="term" value="F:peptidase activity"/>
    <property type="evidence" value="ECO:0007669"/>
    <property type="project" value="UniProtKB-KW"/>
</dbReference>
<dbReference type="EMBL" id="BEHT01000046">
    <property type="protein sequence ID" value="GBC99998.1"/>
    <property type="molecule type" value="Genomic_DNA"/>
</dbReference>
<dbReference type="EC" id="3.4.-.-" evidence="2"/>
<evidence type="ECO:0000313" key="3">
    <source>
        <dbReference type="Proteomes" id="UP000236173"/>
    </source>
</evidence>
<dbReference type="PROSITE" id="PS50005">
    <property type="entry name" value="TPR"/>
    <property type="match status" value="3"/>
</dbReference>
<dbReference type="GO" id="GO:0006508">
    <property type="term" value="P:proteolysis"/>
    <property type="evidence" value="ECO:0007669"/>
    <property type="project" value="UniProtKB-KW"/>
</dbReference>
<feature type="repeat" description="TPR" evidence="1">
    <location>
        <begin position="59"/>
        <end position="92"/>
    </location>
</feature>
<comment type="caution">
    <text evidence="2">The sequence shown here is derived from an EMBL/GenBank/DDBJ whole genome shotgun (WGS) entry which is preliminary data.</text>
</comment>
<dbReference type="PANTHER" id="PTHR12558">
    <property type="entry name" value="CELL DIVISION CYCLE 16,23,27"/>
    <property type="match status" value="1"/>
</dbReference>
<keyword evidence="2" id="KW-0645">Protease</keyword>
<dbReference type="SMART" id="SM00028">
    <property type="entry name" value="TPR"/>
    <property type="match status" value="3"/>
</dbReference>
<dbReference type="AlphaFoldDB" id="A0A2H5XFP1"/>
<feature type="repeat" description="TPR" evidence="1">
    <location>
        <begin position="93"/>
        <end position="126"/>
    </location>
</feature>
<feature type="repeat" description="TPR" evidence="1">
    <location>
        <begin position="127"/>
        <end position="160"/>
    </location>
</feature>
<sequence>MANGKAGNSNGARQSGGWNGQSVALARRSWAIGFYDTPPPTDGQLRAYEQAVRLNPQKAWYRSRLAKAFWALGMVQEALEHFEKACELMPHEPFYRLELAEAYLALNRVDEAIAQLEQAVEWTPYDDYYHIRLAAAYLQAWRVREALRVMERVVQLRPYNASYRFLLGLLYLATDDREQAECHLRFRWQLDEYDRSFLRHFWKLCGVALDRQLLS</sequence>
<gene>
    <name evidence="2" type="primary">bepA_6</name>
    <name evidence="2" type="ORF">HRbin17_02531</name>
</gene>
<dbReference type="Gene3D" id="1.25.40.10">
    <property type="entry name" value="Tetratricopeptide repeat domain"/>
    <property type="match status" value="1"/>
</dbReference>
<name>A0A2H5XFP1_9BACT</name>